<evidence type="ECO:0000313" key="2">
    <source>
        <dbReference type="Proteomes" id="UP000800200"/>
    </source>
</evidence>
<name>A0A6A6EG13_9PEZI</name>
<sequence length="369" mass="41627">MSAEPVSFTIFLHATTLIRDGVQNNWRSKESLLYYSLALRAVKEALKRRVEEYSDSFVTALAGFAACANFAGNYEAAEIHRDAMVKAVRLKGGGNLWEGIRKFNHFTQRALTWCEFHVAAKGPSLPKLPYTPPNTISALPPALLIEANRLNTLALSEVPTLSSPLPQILFQLNQLSLSHFHMALSLSSFVWIGHGKVPGSVVRLLYDTEYNLLKILSAQRESTHTFSALDIVYTEACQLYLWISIRRMPLEMKMYDLFVTRLKSALVSILDQTLGPKGTRTESDTLSSCDSEVAVKSTITFLWPLFLGTFVSSVGSRPECSWFLEQFTKIVQKTSQIRTKEDLQDMLKIFPWTDRICRRGIADIAFLFE</sequence>
<accession>A0A6A6EG13</accession>
<organism evidence="1 2">
    <name type="scientific">Zopfia rhizophila CBS 207.26</name>
    <dbReference type="NCBI Taxonomy" id="1314779"/>
    <lineage>
        <taxon>Eukaryota</taxon>
        <taxon>Fungi</taxon>
        <taxon>Dikarya</taxon>
        <taxon>Ascomycota</taxon>
        <taxon>Pezizomycotina</taxon>
        <taxon>Dothideomycetes</taxon>
        <taxon>Dothideomycetes incertae sedis</taxon>
        <taxon>Zopfiaceae</taxon>
        <taxon>Zopfia</taxon>
    </lineage>
</organism>
<dbReference type="PANTHER" id="PTHR37540">
    <property type="entry name" value="TRANSCRIPTION FACTOR (ACR-2), PUTATIVE-RELATED-RELATED"/>
    <property type="match status" value="1"/>
</dbReference>
<dbReference type="Proteomes" id="UP000800200">
    <property type="component" value="Unassembled WGS sequence"/>
</dbReference>
<dbReference type="EMBL" id="ML994620">
    <property type="protein sequence ID" value="KAF2189489.1"/>
    <property type="molecule type" value="Genomic_DNA"/>
</dbReference>
<gene>
    <name evidence="1" type="ORF">K469DRAFT_700691</name>
</gene>
<proteinExistence type="predicted"/>
<dbReference type="PANTHER" id="PTHR37540:SF5">
    <property type="entry name" value="TRANSCRIPTION FACTOR DOMAIN-CONTAINING PROTEIN"/>
    <property type="match status" value="1"/>
</dbReference>
<reference evidence="1" key="1">
    <citation type="journal article" date="2020" name="Stud. Mycol.">
        <title>101 Dothideomycetes genomes: a test case for predicting lifestyles and emergence of pathogens.</title>
        <authorList>
            <person name="Haridas S."/>
            <person name="Albert R."/>
            <person name="Binder M."/>
            <person name="Bloem J."/>
            <person name="Labutti K."/>
            <person name="Salamov A."/>
            <person name="Andreopoulos B."/>
            <person name="Baker S."/>
            <person name="Barry K."/>
            <person name="Bills G."/>
            <person name="Bluhm B."/>
            <person name="Cannon C."/>
            <person name="Castanera R."/>
            <person name="Culley D."/>
            <person name="Daum C."/>
            <person name="Ezra D."/>
            <person name="Gonzalez J."/>
            <person name="Henrissat B."/>
            <person name="Kuo A."/>
            <person name="Liang C."/>
            <person name="Lipzen A."/>
            <person name="Lutzoni F."/>
            <person name="Magnuson J."/>
            <person name="Mondo S."/>
            <person name="Nolan M."/>
            <person name="Ohm R."/>
            <person name="Pangilinan J."/>
            <person name="Park H.-J."/>
            <person name="Ramirez L."/>
            <person name="Alfaro M."/>
            <person name="Sun H."/>
            <person name="Tritt A."/>
            <person name="Yoshinaga Y."/>
            <person name="Zwiers L.-H."/>
            <person name="Turgeon B."/>
            <person name="Goodwin S."/>
            <person name="Spatafora J."/>
            <person name="Crous P."/>
            <person name="Grigoriev I."/>
        </authorList>
    </citation>
    <scope>NUCLEOTIDE SEQUENCE</scope>
    <source>
        <strain evidence="1">CBS 207.26</strain>
    </source>
</reference>
<keyword evidence="2" id="KW-1185">Reference proteome</keyword>
<dbReference type="AlphaFoldDB" id="A0A6A6EG13"/>
<dbReference type="OrthoDB" id="3796409at2759"/>
<protein>
    <submittedName>
        <fullName evidence="1">Uncharacterized protein</fullName>
    </submittedName>
</protein>
<evidence type="ECO:0000313" key="1">
    <source>
        <dbReference type="EMBL" id="KAF2189489.1"/>
    </source>
</evidence>